<name>A0A3B3V8A0_9TELE</name>
<sequence length="99" mass="10968">MMGRQSIFYQRLLQVQLFLNGGGTAPREAFRGRQGALAEIFTKGGHWASFGGVYFEQLPKNVLCNIKSCLAATRCANQVFFLPIPILITHEGRSPIPIT</sequence>
<evidence type="ECO:0000313" key="2">
    <source>
        <dbReference type="Proteomes" id="UP000261500"/>
    </source>
</evidence>
<dbReference type="Proteomes" id="UP000261500">
    <property type="component" value="Unplaced"/>
</dbReference>
<proteinExistence type="predicted"/>
<reference evidence="1" key="1">
    <citation type="submission" date="2025-08" db="UniProtKB">
        <authorList>
            <consortium name="Ensembl"/>
        </authorList>
    </citation>
    <scope>IDENTIFICATION</scope>
</reference>
<evidence type="ECO:0000313" key="1">
    <source>
        <dbReference type="Ensembl" id="ENSPLAP00000021243.1"/>
    </source>
</evidence>
<dbReference type="Ensembl" id="ENSPLAT00000011471.1">
    <property type="protein sequence ID" value="ENSPLAP00000021243.1"/>
    <property type="gene ID" value="ENSPLAG00000004829.1"/>
</dbReference>
<accession>A0A3B3V8A0</accession>
<keyword evidence="2" id="KW-1185">Reference proteome</keyword>
<organism evidence="1 2">
    <name type="scientific">Poecilia latipinna</name>
    <name type="common">sailfin molly</name>
    <dbReference type="NCBI Taxonomy" id="48699"/>
    <lineage>
        <taxon>Eukaryota</taxon>
        <taxon>Metazoa</taxon>
        <taxon>Chordata</taxon>
        <taxon>Craniata</taxon>
        <taxon>Vertebrata</taxon>
        <taxon>Euteleostomi</taxon>
        <taxon>Actinopterygii</taxon>
        <taxon>Neopterygii</taxon>
        <taxon>Teleostei</taxon>
        <taxon>Neoteleostei</taxon>
        <taxon>Acanthomorphata</taxon>
        <taxon>Ovalentaria</taxon>
        <taxon>Atherinomorphae</taxon>
        <taxon>Cyprinodontiformes</taxon>
        <taxon>Poeciliidae</taxon>
        <taxon>Poeciliinae</taxon>
        <taxon>Poecilia</taxon>
    </lineage>
</organism>
<reference evidence="1" key="2">
    <citation type="submission" date="2025-09" db="UniProtKB">
        <authorList>
            <consortium name="Ensembl"/>
        </authorList>
    </citation>
    <scope>IDENTIFICATION</scope>
</reference>
<protein>
    <submittedName>
        <fullName evidence="1">Uncharacterized protein</fullName>
    </submittedName>
</protein>
<dbReference type="AlphaFoldDB" id="A0A3B3V8A0"/>